<dbReference type="PANTHER" id="PTHR11956:SF5">
    <property type="entry name" value="ARGININE--TRNA LIGASE, CYTOPLASMIC"/>
    <property type="match status" value="1"/>
</dbReference>
<organism evidence="10">
    <name type="scientific">Klosneuvirus KNV1</name>
    <dbReference type="NCBI Taxonomy" id="1977640"/>
    <lineage>
        <taxon>Viruses</taxon>
        <taxon>Varidnaviria</taxon>
        <taxon>Bamfordvirae</taxon>
        <taxon>Nucleocytoviricota</taxon>
        <taxon>Megaviricetes</taxon>
        <taxon>Imitervirales</taxon>
        <taxon>Mimiviridae</taxon>
        <taxon>Klosneuvirinae</taxon>
        <taxon>Klosneuvirus</taxon>
    </lineage>
</organism>
<proteinExistence type="inferred from homology"/>
<dbReference type="EMBL" id="KY684109">
    <property type="protein sequence ID" value="ARF11619.1"/>
    <property type="molecule type" value="Genomic_DNA"/>
</dbReference>
<dbReference type="FunFam" id="1.10.730.10:FF:000006">
    <property type="entry name" value="Arginyl-tRNA synthetase 2, mitochondrial"/>
    <property type="match status" value="1"/>
</dbReference>
<comment type="catalytic activity">
    <reaction evidence="8">
        <text>tRNA(Arg) + L-arginine + ATP = L-arginyl-tRNA(Arg) + AMP + diphosphate</text>
        <dbReference type="Rhea" id="RHEA:20301"/>
        <dbReference type="Rhea" id="RHEA-COMP:9658"/>
        <dbReference type="Rhea" id="RHEA-COMP:9673"/>
        <dbReference type="ChEBI" id="CHEBI:30616"/>
        <dbReference type="ChEBI" id="CHEBI:32682"/>
        <dbReference type="ChEBI" id="CHEBI:33019"/>
        <dbReference type="ChEBI" id="CHEBI:78442"/>
        <dbReference type="ChEBI" id="CHEBI:78513"/>
        <dbReference type="ChEBI" id="CHEBI:456215"/>
        <dbReference type="EC" id="6.1.1.19"/>
    </reaction>
</comment>
<dbReference type="SUPFAM" id="SSF47323">
    <property type="entry name" value="Anticodon-binding domain of a subclass of class I aminoacyl-tRNA synthetases"/>
    <property type="match status" value="1"/>
</dbReference>
<gene>
    <name evidence="10" type="ORF">Klosneuvirus_2_55</name>
</gene>
<dbReference type="EC" id="6.1.1.19" evidence="2"/>
<keyword evidence="7 10" id="KW-0030">Aminoacyl-tRNA synthetase</keyword>
<evidence type="ECO:0000256" key="5">
    <source>
        <dbReference type="ARBA" id="ARBA00022840"/>
    </source>
</evidence>
<dbReference type="SMART" id="SM00836">
    <property type="entry name" value="DALR_1"/>
    <property type="match status" value="1"/>
</dbReference>
<keyword evidence="4" id="KW-0547">Nucleotide-binding</keyword>
<feature type="domain" description="DALR anticodon binding" evidence="9">
    <location>
        <begin position="496"/>
        <end position="619"/>
    </location>
</feature>
<dbReference type="PANTHER" id="PTHR11956">
    <property type="entry name" value="ARGINYL-TRNA SYNTHETASE"/>
    <property type="match status" value="1"/>
</dbReference>
<dbReference type="InterPro" id="IPR008909">
    <property type="entry name" value="DALR_anticod-bd"/>
</dbReference>
<dbReference type="GO" id="GO:0005524">
    <property type="term" value="F:ATP binding"/>
    <property type="evidence" value="ECO:0007669"/>
    <property type="project" value="UniProtKB-KW"/>
</dbReference>
<reference evidence="10" key="1">
    <citation type="journal article" date="2017" name="Science">
        <title>Giant viruses with an expanded complement of translation system components.</title>
        <authorList>
            <person name="Schulz F."/>
            <person name="Yutin N."/>
            <person name="Ivanova N.N."/>
            <person name="Ortega D.R."/>
            <person name="Lee T.K."/>
            <person name="Vierheilig J."/>
            <person name="Daims H."/>
            <person name="Horn M."/>
            <person name="Wagner M."/>
            <person name="Jensen G.J."/>
            <person name="Kyrpides N.C."/>
            <person name="Koonin E.V."/>
            <person name="Woyke T."/>
        </authorList>
    </citation>
    <scope>NUCLEOTIDE SEQUENCE</scope>
    <source>
        <strain evidence="10">KNV1</strain>
    </source>
</reference>
<protein>
    <recommendedName>
        <fullName evidence="2">arginine--tRNA ligase</fullName>
        <ecNumber evidence="2">6.1.1.19</ecNumber>
    </recommendedName>
</protein>
<dbReference type="Pfam" id="PF00750">
    <property type="entry name" value="tRNA-synt_1d"/>
    <property type="match status" value="2"/>
</dbReference>
<evidence type="ECO:0000256" key="1">
    <source>
        <dbReference type="ARBA" id="ARBA00005594"/>
    </source>
</evidence>
<evidence type="ECO:0000259" key="9">
    <source>
        <dbReference type="SMART" id="SM00836"/>
    </source>
</evidence>
<dbReference type="Gene3D" id="3.40.50.620">
    <property type="entry name" value="HUPs"/>
    <property type="match status" value="1"/>
</dbReference>
<dbReference type="InterPro" id="IPR001412">
    <property type="entry name" value="aa-tRNA-synth_I_CS"/>
</dbReference>
<dbReference type="InterPro" id="IPR009080">
    <property type="entry name" value="tRNAsynth_Ia_anticodon-bd"/>
</dbReference>
<evidence type="ECO:0000256" key="2">
    <source>
        <dbReference type="ARBA" id="ARBA00012837"/>
    </source>
</evidence>
<dbReference type="InterPro" id="IPR035684">
    <property type="entry name" value="ArgRS_core"/>
</dbReference>
<dbReference type="GO" id="GO:0004814">
    <property type="term" value="F:arginine-tRNA ligase activity"/>
    <property type="evidence" value="ECO:0007669"/>
    <property type="project" value="UniProtKB-EC"/>
</dbReference>
<sequence>MENIKAYLTNELKSEYSKFYNIPEGEQYLNVKYITTYQINSLISIQKILETGNIKVAIDELANKLISTIDKDWFDIIITKYEIKFNPKNQFVEMHIKKLLKLDKLIQPATNKQKILVDFSSPNIAKDMHVGHLRSTIIGDSICKLYELLGHEVHRINHIGDFGLPFGMLIEHLFDKYPDYQNKDLTISDLQAFYAESKKRFDIDNDFQKKSYQNVVLLQSGDPKIANAWNFIKDISRKSYNEIYNRLDIKLTEVGESFYQNMIPDMINELKIKNILKEDKGRKLNKDDCQILANNGFIFEDSKLSHEDIVKFENQEMLQVRPGRLIIQIDDIEEPITVIKNDGGLTYDTTDLAAIKYRLVDLKMDKVFYVVGSAQSLHFKQIFGAAKKLGWLTNQIVKHIDFGAVLDEHGKPFKSRSGDTVKLIDLLSEAINKTKGEMEKNEKNITMNEDEKVLSINNVAYACIKYADLSTTRTSDYKFSYNKMVSFQGNTGTYQLYQYVRISAVLRNAGKDNVTYALDHFDEFKINAPEEKQLCQLLLTFPELIERVLEDHMLHLLCTYLYDITNAFSKFHKNCRCLHYNQNKELVAVDNNRLLICIATQKIFEQCFNILGIKKLDKM</sequence>
<accession>A0A1V0SIS8</accession>
<dbReference type="PROSITE" id="PS00178">
    <property type="entry name" value="AA_TRNA_LIGASE_I"/>
    <property type="match status" value="1"/>
</dbReference>
<name>A0A1V0SIS8_9VIRU</name>
<evidence type="ECO:0000256" key="6">
    <source>
        <dbReference type="ARBA" id="ARBA00022917"/>
    </source>
</evidence>
<evidence type="ECO:0000313" key="10">
    <source>
        <dbReference type="EMBL" id="ARF11619.1"/>
    </source>
</evidence>
<dbReference type="PRINTS" id="PR01038">
    <property type="entry name" value="TRNASYNTHARG"/>
</dbReference>
<comment type="similarity">
    <text evidence="1">Belongs to the class-I aminoacyl-tRNA synthetase family.</text>
</comment>
<dbReference type="SUPFAM" id="SSF52374">
    <property type="entry name" value="Nucleotidylyl transferase"/>
    <property type="match status" value="1"/>
</dbReference>
<dbReference type="Pfam" id="PF05746">
    <property type="entry name" value="DALR_1"/>
    <property type="match status" value="1"/>
</dbReference>
<dbReference type="InterPro" id="IPR001278">
    <property type="entry name" value="Arg-tRNA-ligase"/>
</dbReference>
<evidence type="ECO:0000256" key="8">
    <source>
        <dbReference type="ARBA" id="ARBA00049339"/>
    </source>
</evidence>
<evidence type="ECO:0000256" key="7">
    <source>
        <dbReference type="ARBA" id="ARBA00023146"/>
    </source>
</evidence>
<evidence type="ECO:0000256" key="4">
    <source>
        <dbReference type="ARBA" id="ARBA00022741"/>
    </source>
</evidence>
<evidence type="ECO:0000256" key="3">
    <source>
        <dbReference type="ARBA" id="ARBA00022598"/>
    </source>
</evidence>
<dbReference type="Gene3D" id="1.10.730.10">
    <property type="entry name" value="Isoleucyl-tRNA Synthetase, Domain 1"/>
    <property type="match status" value="1"/>
</dbReference>
<keyword evidence="5" id="KW-0067">ATP-binding</keyword>
<dbReference type="InterPro" id="IPR014729">
    <property type="entry name" value="Rossmann-like_a/b/a_fold"/>
</dbReference>
<keyword evidence="3" id="KW-0436">Ligase</keyword>
<keyword evidence="6" id="KW-0648">Protein biosynthesis</keyword>